<keyword evidence="6 7" id="KW-0472">Membrane</keyword>
<evidence type="ECO:0000256" key="5">
    <source>
        <dbReference type="ARBA" id="ARBA00022989"/>
    </source>
</evidence>
<keyword evidence="10" id="KW-1185">Reference proteome</keyword>
<sequence length="450" mass="45878">MNGNYRMVLPRRPAARWLLAGLTLNCIGHGLTVPFLYVYFTTVRDFAPSLIGVLSALIGAVAVLVGISAGSAIDRYGPRPVLATAFVVAGIGTAAIGWASTPALAFVAVLLYAAGTAPVAGAVNTIFTYTTDDDERTRIFGLSFAAVNLGVGIGGLIGGLIVVAGDLGSFQRLYALDGLTCVIPIIAIILMGRVGPSAASTREPAPEGGPVPAVGPAEAAAPEPTVAADSGGYRAVLGHRAFRRFLFVAMALKVVGYAQFEVGFVAFATVDSGVGPSIVSWAFTIDCVVIVLAQVTVIRMLEGRSRSITLAGSAVALASAWAVLGLTGTLGRPGGIVAIAGVFAFVTLFALAEMLMAPVIPAITNALAVEGRRGRYNTSLQAASVLATIVGPLTAAPLVGHGLGWLWVSATAAGALLAALGATALRRSLSPAEDGWVHARVPTEAQVEHA</sequence>
<dbReference type="Pfam" id="PF07690">
    <property type="entry name" value="MFS_1"/>
    <property type="match status" value="1"/>
</dbReference>
<feature type="domain" description="Major facilitator superfamily (MFS) profile" evidence="8">
    <location>
        <begin position="1"/>
        <end position="427"/>
    </location>
</feature>
<comment type="caution">
    <text evidence="9">The sequence shown here is derived from an EMBL/GenBank/DDBJ whole genome shotgun (WGS) entry which is preliminary data.</text>
</comment>
<dbReference type="PANTHER" id="PTHR23517:SF2">
    <property type="entry name" value="MULTIDRUG RESISTANCE PROTEIN MDTH"/>
    <property type="match status" value="1"/>
</dbReference>
<evidence type="ECO:0000256" key="4">
    <source>
        <dbReference type="ARBA" id="ARBA00022692"/>
    </source>
</evidence>
<dbReference type="RefSeq" id="WP_203173170.1">
    <property type="nucleotide sequence ID" value="NZ_JAEVHM010000003.1"/>
</dbReference>
<evidence type="ECO:0000256" key="7">
    <source>
        <dbReference type="SAM" id="Phobius"/>
    </source>
</evidence>
<evidence type="ECO:0000256" key="6">
    <source>
        <dbReference type="ARBA" id="ARBA00023136"/>
    </source>
</evidence>
<keyword evidence="5 7" id="KW-1133">Transmembrane helix</keyword>
<evidence type="ECO:0000256" key="2">
    <source>
        <dbReference type="ARBA" id="ARBA00022448"/>
    </source>
</evidence>
<dbReference type="EMBL" id="JAEVHM010000003">
    <property type="protein sequence ID" value="MBM0230683.1"/>
    <property type="molecule type" value="Genomic_DNA"/>
</dbReference>
<keyword evidence="3" id="KW-1003">Cell membrane</keyword>
<feature type="transmembrane region" description="Helical" evidence="7">
    <location>
        <begin position="380"/>
        <end position="399"/>
    </location>
</feature>
<accession>A0ABS1XN70</accession>
<keyword evidence="2" id="KW-0813">Transport</keyword>
<dbReference type="SUPFAM" id="SSF103473">
    <property type="entry name" value="MFS general substrate transporter"/>
    <property type="match status" value="1"/>
</dbReference>
<feature type="transmembrane region" description="Helical" evidence="7">
    <location>
        <begin position="139"/>
        <end position="161"/>
    </location>
</feature>
<feature type="transmembrane region" description="Helical" evidence="7">
    <location>
        <begin position="278"/>
        <end position="298"/>
    </location>
</feature>
<feature type="transmembrane region" description="Helical" evidence="7">
    <location>
        <begin position="310"/>
        <end position="330"/>
    </location>
</feature>
<feature type="transmembrane region" description="Helical" evidence="7">
    <location>
        <begin position="173"/>
        <end position="192"/>
    </location>
</feature>
<dbReference type="PANTHER" id="PTHR23517">
    <property type="entry name" value="RESISTANCE PROTEIN MDTM, PUTATIVE-RELATED-RELATED"/>
    <property type="match status" value="1"/>
</dbReference>
<dbReference type="InterPro" id="IPR036259">
    <property type="entry name" value="MFS_trans_sf"/>
</dbReference>
<dbReference type="PRINTS" id="PR01035">
    <property type="entry name" value="TCRTETA"/>
</dbReference>
<evidence type="ECO:0000256" key="3">
    <source>
        <dbReference type="ARBA" id="ARBA00022475"/>
    </source>
</evidence>
<feature type="transmembrane region" description="Helical" evidence="7">
    <location>
        <begin position="46"/>
        <end position="69"/>
    </location>
</feature>
<dbReference type="InterPro" id="IPR011701">
    <property type="entry name" value="MFS"/>
</dbReference>
<comment type="subcellular location">
    <subcellularLocation>
        <location evidence="1">Cell membrane</location>
        <topology evidence="1">Multi-pass membrane protein</topology>
    </subcellularLocation>
</comment>
<proteinExistence type="predicted"/>
<evidence type="ECO:0000313" key="10">
    <source>
        <dbReference type="Proteomes" id="UP000601027"/>
    </source>
</evidence>
<reference evidence="9 10" key="1">
    <citation type="submission" date="2021-01" db="EMBL/GenBank/DDBJ databases">
        <title>Draft genome sequence of Micromonospora sp. strain STR1_7.</title>
        <authorList>
            <person name="Karlyshev A."/>
            <person name="Jawad R."/>
        </authorList>
    </citation>
    <scope>NUCLEOTIDE SEQUENCE [LARGE SCALE GENOMIC DNA]</scope>
    <source>
        <strain evidence="9 10">STR1-7</strain>
    </source>
</reference>
<dbReference type="Gene3D" id="1.20.1250.20">
    <property type="entry name" value="MFS general substrate transporter like domains"/>
    <property type="match status" value="1"/>
</dbReference>
<name>A0ABS1XN70_9ACTN</name>
<evidence type="ECO:0000256" key="1">
    <source>
        <dbReference type="ARBA" id="ARBA00004651"/>
    </source>
</evidence>
<dbReference type="InterPro" id="IPR001958">
    <property type="entry name" value="Tet-R_TetA/multi-R_MdtG-like"/>
</dbReference>
<keyword evidence="4 7" id="KW-0812">Transmembrane</keyword>
<dbReference type="PROSITE" id="PS50850">
    <property type="entry name" value="MFS"/>
    <property type="match status" value="1"/>
</dbReference>
<organism evidence="9 10">
    <name type="scientific">Micromonospora parastrephiae</name>
    <dbReference type="NCBI Taxonomy" id="2806101"/>
    <lineage>
        <taxon>Bacteria</taxon>
        <taxon>Bacillati</taxon>
        <taxon>Actinomycetota</taxon>
        <taxon>Actinomycetes</taxon>
        <taxon>Micromonosporales</taxon>
        <taxon>Micromonosporaceae</taxon>
        <taxon>Micromonospora</taxon>
    </lineage>
</organism>
<gene>
    <name evidence="9" type="ORF">JNW91_01590</name>
</gene>
<feature type="transmembrane region" description="Helical" evidence="7">
    <location>
        <begin position="245"/>
        <end position="266"/>
    </location>
</feature>
<feature type="transmembrane region" description="Helical" evidence="7">
    <location>
        <begin position="81"/>
        <end position="99"/>
    </location>
</feature>
<dbReference type="Proteomes" id="UP000601027">
    <property type="component" value="Unassembled WGS sequence"/>
</dbReference>
<feature type="transmembrane region" description="Helical" evidence="7">
    <location>
        <begin position="336"/>
        <end position="360"/>
    </location>
</feature>
<evidence type="ECO:0000259" key="8">
    <source>
        <dbReference type="PROSITE" id="PS50850"/>
    </source>
</evidence>
<dbReference type="InterPro" id="IPR020846">
    <property type="entry name" value="MFS_dom"/>
</dbReference>
<evidence type="ECO:0000313" key="9">
    <source>
        <dbReference type="EMBL" id="MBM0230683.1"/>
    </source>
</evidence>
<protein>
    <submittedName>
        <fullName evidence="9">MFS transporter</fullName>
    </submittedName>
</protein>
<feature type="transmembrane region" description="Helical" evidence="7">
    <location>
        <begin position="105"/>
        <end position="127"/>
    </location>
</feature>
<feature type="transmembrane region" description="Helical" evidence="7">
    <location>
        <begin position="17"/>
        <end position="40"/>
    </location>
</feature>
<dbReference type="InterPro" id="IPR050171">
    <property type="entry name" value="MFS_Transporters"/>
</dbReference>
<feature type="transmembrane region" description="Helical" evidence="7">
    <location>
        <begin position="405"/>
        <end position="425"/>
    </location>
</feature>